<dbReference type="GO" id="GO:0005198">
    <property type="term" value="F:structural molecule activity"/>
    <property type="evidence" value="ECO:0007669"/>
    <property type="project" value="InterPro"/>
</dbReference>
<name>A0A3A8JYT1_9BACT</name>
<reference evidence="2" key="1">
    <citation type="submission" date="2018-09" db="EMBL/GenBank/DDBJ databases">
        <authorList>
            <person name="Livingstone P.G."/>
            <person name="Whitworth D.E."/>
        </authorList>
    </citation>
    <scope>NUCLEOTIDE SEQUENCE [LARGE SCALE GENOMIC DNA]</scope>
    <source>
        <strain evidence="2">CA043D</strain>
    </source>
</reference>
<organism evidence="1 2">
    <name type="scientific">Corallococcus carmarthensis</name>
    <dbReference type="NCBI Taxonomy" id="2316728"/>
    <lineage>
        <taxon>Bacteria</taxon>
        <taxon>Pseudomonadati</taxon>
        <taxon>Myxococcota</taxon>
        <taxon>Myxococcia</taxon>
        <taxon>Myxococcales</taxon>
        <taxon>Cystobacterineae</taxon>
        <taxon>Myxococcaceae</taxon>
        <taxon>Corallococcus</taxon>
    </lineage>
</organism>
<dbReference type="PANTHER" id="PTHR38009">
    <property type="entry name" value="CONSERVED HYPOTHETICAL PHAGE TAIL PROTEIN"/>
    <property type="match status" value="1"/>
</dbReference>
<keyword evidence="2" id="KW-1185">Reference proteome</keyword>
<dbReference type="InterPro" id="IPR010667">
    <property type="entry name" value="Phage_T4_Gp19"/>
</dbReference>
<dbReference type="EMBL" id="RAWE01000099">
    <property type="protein sequence ID" value="RKH00117.1"/>
    <property type="molecule type" value="Genomic_DNA"/>
</dbReference>
<comment type="caution">
    <text evidence="1">The sequence shown here is derived from an EMBL/GenBank/DDBJ whole genome shotgun (WGS) entry which is preliminary data.</text>
</comment>
<dbReference type="Proteomes" id="UP000268313">
    <property type="component" value="Unassembled WGS sequence"/>
</dbReference>
<evidence type="ECO:0000313" key="2">
    <source>
        <dbReference type="Proteomes" id="UP000268313"/>
    </source>
</evidence>
<dbReference type="InterPro" id="IPR011747">
    <property type="entry name" value="CHP02241"/>
</dbReference>
<sequence length="163" mass="18675">MPRFVESTKRDPYRNFNFRVLFNNIEVAACRKISGLTGTVEVVKFRSGNSPSSVDELSPGRVHYEPFTLEAGLTQDTTFRDWATQLIRHEATPGFRSAEPDYRRTVEILVYDLDFNRAVKKFVLRNAWVSKFTAMSELAAEANEILIETLEIQHEGFTLEPVV</sequence>
<dbReference type="Pfam" id="PF06841">
    <property type="entry name" value="Phage_T4_gp19"/>
    <property type="match status" value="1"/>
</dbReference>
<dbReference type="AlphaFoldDB" id="A0A3A8JYT1"/>
<dbReference type="NCBIfam" id="TIGR02241">
    <property type="entry name" value="conserved hypothetical phage tail region protein"/>
    <property type="match status" value="1"/>
</dbReference>
<proteinExistence type="predicted"/>
<gene>
    <name evidence="1" type="ORF">D7X32_24440</name>
</gene>
<dbReference type="PANTHER" id="PTHR38009:SF1">
    <property type="entry name" value="CONSERVED HYPOTHETICAL PHAGE TAIL PROTEIN"/>
    <property type="match status" value="1"/>
</dbReference>
<accession>A0A3A8JYT1</accession>
<evidence type="ECO:0000313" key="1">
    <source>
        <dbReference type="EMBL" id="RKH00117.1"/>
    </source>
</evidence>
<protein>
    <submittedName>
        <fullName evidence="1">Phage tail protein</fullName>
    </submittedName>
</protein>
<dbReference type="OrthoDB" id="9799891at2"/>
<dbReference type="RefSeq" id="WP_120604983.1">
    <property type="nucleotide sequence ID" value="NZ_JABFJX010000094.1"/>
</dbReference>